<evidence type="ECO:0000313" key="1">
    <source>
        <dbReference type="EMBL" id="GAY36911.1"/>
    </source>
</evidence>
<dbReference type="EMBL" id="BDQV01002372">
    <property type="protein sequence ID" value="GAY36911.1"/>
    <property type="molecule type" value="Genomic_DNA"/>
</dbReference>
<keyword evidence="2" id="KW-1185">Reference proteome</keyword>
<dbReference type="Proteomes" id="UP000236630">
    <property type="component" value="Unassembled WGS sequence"/>
</dbReference>
<gene>
    <name evidence="1" type="ORF">CUMW_280120</name>
</gene>
<reference evidence="1 2" key="1">
    <citation type="journal article" date="2017" name="Front. Genet.">
        <title>Draft sequencing of the heterozygous diploid genome of Satsuma (Citrus unshiu Marc.) using a hybrid assembly approach.</title>
        <authorList>
            <person name="Shimizu T."/>
            <person name="Tanizawa Y."/>
            <person name="Mochizuki T."/>
            <person name="Nagasaki H."/>
            <person name="Yoshioka T."/>
            <person name="Toyoda A."/>
            <person name="Fujiyama A."/>
            <person name="Kaminuma E."/>
            <person name="Nakamura Y."/>
        </authorList>
    </citation>
    <scope>NUCLEOTIDE SEQUENCE [LARGE SCALE GENOMIC DNA]</scope>
    <source>
        <strain evidence="2">cv. Miyagawa wase</strain>
    </source>
</reference>
<organism evidence="1 2">
    <name type="scientific">Citrus unshiu</name>
    <name type="common">Satsuma mandarin</name>
    <name type="synonym">Citrus nobilis var. unshiu</name>
    <dbReference type="NCBI Taxonomy" id="55188"/>
    <lineage>
        <taxon>Eukaryota</taxon>
        <taxon>Viridiplantae</taxon>
        <taxon>Streptophyta</taxon>
        <taxon>Embryophyta</taxon>
        <taxon>Tracheophyta</taxon>
        <taxon>Spermatophyta</taxon>
        <taxon>Magnoliopsida</taxon>
        <taxon>eudicotyledons</taxon>
        <taxon>Gunneridae</taxon>
        <taxon>Pentapetalae</taxon>
        <taxon>rosids</taxon>
        <taxon>malvids</taxon>
        <taxon>Sapindales</taxon>
        <taxon>Rutaceae</taxon>
        <taxon>Aurantioideae</taxon>
        <taxon>Citrus</taxon>
    </lineage>
</organism>
<name>A0A2H5NAP6_CITUN</name>
<sequence length="83" mass="10160">MFHFNLCRYCWDNRRRAVESIEERKNCKRIQLWLHIDAAYASWKPKRESEDSELNRKLVDALERKWKAFLTQAMVGWDVYVIP</sequence>
<proteinExistence type="predicted"/>
<evidence type="ECO:0000313" key="2">
    <source>
        <dbReference type="Proteomes" id="UP000236630"/>
    </source>
</evidence>
<dbReference type="AlphaFoldDB" id="A0A2H5NAP6"/>
<comment type="caution">
    <text evidence="1">The sequence shown here is derived from an EMBL/GenBank/DDBJ whole genome shotgun (WGS) entry which is preliminary data.</text>
</comment>
<protein>
    <submittedName>
        <fullName evidence="1">Uncharacterized protein</fullName>
    </submittedName>
</protein>
<accession>A0A2H5NAP6</accession>